<organism evidence="2 3">
    <name type="scientific">Neocallimastix californiae</name>
    <dbReference type="NCBI Taxonomy" id="1754190"/>
    <lineage>
        <taxon>Eukaryota</taxon>
        <taxon>Fungi</taxon>
        <taxon>Fungi incertae sedis</taxon>
        <taxon>Chytridiomycota</taxon>
        <taxon>Chytridiomycota incertae sedis</taxon>
        <taxon>Neocallimastigomycetes</taxon>
        <taxon>Neocallimastigales</taxon>
        <taxon>Neocallimastigaceae</taxon>
        <taxon>Neocallimastix</taxon>
    </lineage>
</organism>
<dbReference type="AlphaFoldDB" id="A0A1Y2EEG7"/>
<accession>A0A1Y2EEG7</accession>
<dbReference type="EMBL" id="MCOG01000045">
    <property type="protein sequence ID" value="ORY69195.1"/>
    <property type="molecule type" value="Genomic_DNA"/>
</dbReference>
<sequence>MSFLGVPKLRRRLSINTLTETLDDQELQCGGLTRRLNKVEEELKEIHEKIISEGKQKDDLEILIQEATEIIDKTRKNIEENHQMVIKAKEDEVKLEANGGRDVISLENKKLCDKIDGTMEEFRKFRIEFHDNLKQIKTRLAKYEYYSNQKSNSNCEISNGDLSNEKCESTEINV</sequence>
<evidence type="ECO:0000313" key="3">
    <source>
        <dbReference type="Proteomes" id="UP000193920"/>
    </source>
</evidence>
<gene>
    <name evidence="2" type="ORF">LY90DRAFT_667503</name>
</gene>
<protein>
    <submittedName>
        <fullName evidence="2">Uncharacterized protein</fullName>
    </submittedName>
</protein>
<proteinExistence type="predicted"/>
<keyword evidence="1" id="KW-0175">Coiled coil</keyword>
<name>A0A1Y2EEG7_9FUNG</name>
<reference evidence="2 3" key="1">
    <citation type="submission" date="2016-08" db="EMBL/GenBank/DDBJ databases">
        <title>A Parts List for Fungal Cellulosomes Revealed by Comparative Genomics.</title>
        <authorList>
            <consortium name="DOE Joint Genome Institute"/>
            <person name="Haitjema C.H."/>
            <person name="Gilmore S.P."/>
            <person name="Henske J.K."/>
            <person name="Solomon K.V."/>
            <person name="De Groot R."/>
            <person name="Kuo A."/>
            <person name="Mondo S.J."/>
            <person name="Salamov A.A."/>
            <person name="Labutti K."/>
            <person name="Zhao Z."/>
            <person name="Chiniquy J."/>
            <person name="Barry K."/>
            <person name="Brewer H.M."/>
            <person name="Purvine S.O."/>
            <person name="Wright A.T."/>
            <person name="Boxma B."/>
            <person name="Van Alen T."/>
            <person name="Hackstein J.H."/>
            <person name="Baker S.E."/>
            <person name="Grigoriev I.V."/>
            <person name="O'Malley M.A."/>
        </authorList>
    </citation>
    <scope>NUCLEOTIDE SEQUENCE [LARGE SCALE GENOMIC DNA]</scope>
    <source>
        <strain evidence="2 3">G1</strain>
    </source>
</reference>
<comment type="caution">
    <text evidence="2">The sequence shown here is derived from an EMBL/GenBank/DDBJ whole genome shotgun (WGS) entry which is preliminary data.</text>
</comment>
<evidence type="ECO:0000313" key="2">
    <source>
        <dbReference type="EMBL" id="ORY69195.1"/>
    </source>
</evidence>
<evidence type="ECO:0000256" key="1">
    <source>
        <dbReference type="SAM" id="Coils"/>
    </source>
</evidence>
<dbReference type="Proteomes" id="UP000193920">
    <property type="component" value="Unassembled WGS sequence"/>
</dbReference>
<dbReference type="OrthoDB" id="2144984at2759"/>
<feature type="coiled-coil region" evidence="1">
    <location>
        <begin position="22"/>
        <end position="77"/>
    </location>
</feature>
<keyword evidence="3" id="KW-1185">Reference proteome</keyword>